<organism evidence="1">
    <name type="scientific">uncultured Caudovirales phage</name>
    <dbReference type="NCBI Taxonomy" id="2100421"/>
    <lineage>
        <taxon>Viruses</taxon>
        <taxon>Duplodnaviria</taxon>
        <taxon>Heunggongvirae</taxon>
        <taxon>Uroviricota</taxon>
        <taxon>Caudoviricetes</taxon>
        <taxon>Peduoviridae</taxon>
        <taxon>Maltschvirus</taxon>
        <taxon>Maltschvirus maltsch</taxon>
    </lineage>
</organism>
<proteinExistence type="predicted"/>
<evidence type="ECO:0000313" key="1">
    <source>
        <dbReference type="EMBL" id="CAB4129900.1"/>
    </source>
</evidence>
<reference evidence="1" key="1">
    <citation type="submission" date="2020-04" db="EMBL/GenBank/DDBJ databases">
        <authorList>
            <person name="Chiriac C."/>
            <person name="Salcher M."/>
            <person name="Ghai R."/>
            <person name="Kavagutti S V."/>
        </authorList>
    </citation>
    <scope>NUCLEOTIDE SEQUENCE</scope>
</reference>
<gene>
    <name evidence="1" type="ORF">UFOVP117_155</name>
</gene>
<dbReference type="EMBL" id="LR796235">
    <property type="protein sequence ID" value="CAB4129900.1"/>
    <property type="molecule type" value="Genomic_DNA"/>
</dbReference>
<sequence>MKWTEQNDNVLKGLIQEGKTHEEISIILGVSKKTINNRCFRLKLKSQLPSKSHKQSCKHCGDEFVSYISEERFFCSLNCSASYNNLQRNGLTEDVKNKISQSLKKHYGPVKEKNKKCRSCGVEKKIPKYKITCDDCRYQYYKFYRPSCEFDFDFKTFETEFNTTDLKKLGWYSPSNKGNNLNGVSKDHMYSVKEGFINKIDPEIIKHPANCQLLKYSENSVKKTSCSITIDELIDRIKKWDDKFNKDNSSNSDLNFF</sequence>
<protein>
    <submittedName>
        <fullName evidence="1">Uncharacterized protein</fullName>
    </submittedName>
</protein>
<accession>A0A6J5LAE4</accession>
<name>A0A6J5LAE4_9CAUD</name>